<reference evidence="6 7" key="1">
    <citation type="submission" date="2017-05" db="EMBL/GenBank/DDBJ databases">
        <title>Vagococcus spp. assemblies.</title>
        <authorList>
            <person name="Gulvik C.A."/>
        </authorList>
    </citation>
    <scope>NUCLEOTIDE SEQUENCE [LARGE SCALE GENOMIC DNA]</scope>
    <source>
        <strain evidence="6 7">SS1994</strain>
    </source>
</reference>
<dbReference type="RefSeq" id="WP_333502253.1">
    <property type="nucleotide sequence ID" value="NZ_JAQEJV010000006.1"/>
</dbReference>
<dbReference type="PIRSF" id="PIRSF016557">
    <property type="entry name" value="Caps_synth_CpsB"/>
    <property type="match status" value="1"/>
</dbReference>
<keyword evidence="7" id="KW-1185">Reference proteome</keyword>
<keyword evidence="2 5" id="KW-0378">Hydrolase</keyword>
<dbReference type="GO" id="GO:0004725">
    <property type="term" value="F:protein tyrosine phosphatase activity"/>
    <property type="evidence" value="ECO:0007669"/>
    <property type="project" value="UniProtKB-UniRule"/>
</dbReference>
<organism evidence="6 7">
    <name type="scientific">Vagococcus bubulae</name>
    <dbReference type="NCBI Taxonomy" id="1977868"/>
    <lineage>
        <taxon>Bacteria</taxon>
        <taxon>Bacillati</taxon>
        <taxon>Bacillota</taxon>
        <taxon>Bacilli</taxon>
        <taxon>Lactobacillales</taxon>
        <taxon>Enterococcaceae</taxon>
        <taxon>Vagococcus</taxon>
    </lineage>
</organism>
<evidence type="ECO:0000313" key="7">
    <source>
        <dbReference type="Proteomes" id="UP000288490"/>
    </source>
</evidence>
<dbReference type="InterPro" id="IPR016195">
    <property type="entry name" value="Pol/histidinol_Pase-like"/>
</dbReference>
<dbReference type="Gene3D" id="3.20.20.140">
    <property type="entry name" value="Metal-dependent hydrolases"/>
    <property type="match status" value="1"/>
</dbReference>
<dbReference type="Pfam" id="PF19567">
    <property type="entry name" value="CpsB_CapC"/>
    <property type="match status" value="1"/>
</dbReference>
<dbReference type="EMBL" id="NGJT01000006">
    <property type="protein sequence ID" value="RST94787.1"/>
    <property type="molecule type" value="Genomic_DNA"/>
</dbReference>
<dbReference type="AlphaFoldDB" id="A0A429ZM50"/>
<evidence type="ECO:0000256" key="3">
    <source>
        <dbReference type="ARBA" id="ARBA00022912"/>
    </source>
</evidence>
<protein>
    <recommendedName>
        <fullName evidence="5">Tyrosine-protein phosphatase</fullName>
        <ecNumber evidence="5">3.1.3.48</ecNumber>
    </recommendedName>
</protein>
<dbReference type="GO" id="GO:0030145">
    <property type="term" value="F:manganese ion binding"/>
    <property type="evidence" value="ECO:0007669"/>
    <property type="project" value="UniProtKB-UniRule"/>
</dbReference>
<comment type="catalytic activity">
    <reaction evidence="4 5">
        <text>O-phospho-L-tyrosyl-[protein] + H2O = L-tyrosyl-[protein] + phosphate</text>
        <dbReference type="Rhea" id="RHEA:10684"/>
        <dbReference type="Rhea" id="RHEA-COMP:10136"/>
        <dbReference type="Rhea" id="RHEA-COMP:20101"/>
        <dbReference type="ChEBI" id="CHEBI:15377"/>
        <dbReference type="ChEBI" id="CHEBI:43474"/>
        <dbReference type="ChEBI" id="CHEBI:46858"/>
        <dbReference type="ChEBI" id="CHEBI:61978"/>
        <dbReference type="EC" id="3.1.3.48"/>
    </reaction>
</comment>
<dbReference type="PANTHER" id="PTHR39181:SF1">
    <property type="entry name" value="TYROSINE-PROTEIN PHOSPHATASE YWQE"/>
    <property type="match status" value="1"/>
</dbReference>
<dbReference type="SUPFAM" id="SSF89550">
    <property type="entry name" value="PHP domain-like"/>
    <property type="match status" value="1"/>
</dbReference>
<evidence type="ECO:0000256" key="4">
    <source>
        <dbReference type="ARBA" id="ARBA00051722"/>
    </source>
</evidence>
<comment type="caution">
    <text evidence="6">The sequence shown here is derived from an EMBL/GenBank/DDBJ whole genome shotgun (WGS) entry which is preliminary data.</text>
</comment>
<evidence type="ECO:0000256" key="1">
    <source>
        <dbReference type="ARBA" id="ARBA00005750"/>
    </source>
</evidence>
<evidence type="ECO:0000256" key="2">
    <source>
        <dbReference type="ARBA" id="ARBA00022801"/>
    </source>
</evidence>
<dbReference type="Proteomes" id="UP000288490">
    <property type="component" value="Unassembled WGS sequence"/>
</dbReference>
<proteinExistence type="inferred from homology"/>
<evidence type="ECO:0000256" key="5">
    <source>
        <dbReference type="PIRNR" id="PIRNR016557"/>
    </source>
</evidence>
<gene>
    <name evidence="6" type="ORF">CBF36_04465</name>
</gene>
<dbReference type="EC" id="3.1.3.48" evidence="5"/>
<dbReference type="InterPro" id="IPR016667">
    <property type="entry name" value="Caps_polysacc_synth_CpsB/CapC"/>
</dbReference>
<name>A0A429ZM50_9ENTE</name>
<accession>A0A429ZM50</accession>
<keyword evidence="3 5" id="KW-0904">Protein phosphatase</keyword>
<comment type="similarity">
    <text evidence="1 5">Belongs to the metallo-dependent hydrolases superfamily. CpsB/CapC family.</text>
</comment>
<evidence type="ECO:0000313" key="6">
    <source>
        <dbReference type="EMBL" id="RST94787.1"/>
    </source>
</evidence>
<dbReference type="PANTHER" id="PTHR39181">
    <property type="entry name" value="TYROSINE-PROTEIN PHOSPHATASE YWQE"/>
    <property type="match status" value="1"/>
</dbReference>
<sequence>MFVDLHCHILPGVDDGARTVDDSIYMARTAVSEGISHILCTPHYNNGHYTNKKEDIIEEVAKLQRVLDHHRIPLTLFEGQEVRISDDLFDRMNNGDILFADLKDKYLMVEFPTTVVPEYSEAMLLELCRKGHTPIIVHPERNNVFLERPRKLQPFVNMGCLTQITNGSYLGQFGKKIQKASQKMIKYNYAHMLSSDAHNISSRGFYTRAAYDKLEKEFGSEKRQRFEQITKDIVNGDNVVVEPITNNKKIWVFY</sequence>